<dbReference type="PANTHER" id="PTHR33428">
    <property type="entry name" value="CHLOROPHYLLASE-2, CHLOROPLASTIC"/>
    <property type="match status" value="1"/>
</dbReference>
<dbReference type="OrthoDB" id="2141514at2759"/>
<dbReference type="PANTHER" id="PTHR33428:SF14">
    <property type="entry name" value="CARBOXYLESTERASE TYPE B DOMAIN-CONTAINING PROTEIN"/>
    <property type="match status" value="1"/>
</dbReference>
<proteinExistence type="predicted"/>
<dbReference type="eggNOG" id="ENOG502RZYU">
    <property type="taxonomic scope" value="Eukaryota"/>
</dbReference>
<feature type="chain" id="PRO_5004888859" description="Carbohydrate esterase family 1 protein" evidence="1">
    <location>
        <begin position="21"/>
        <end position="270"/>
    </location>
</feature>
<sequence>MKYSFSLVLAALSSMGSVTASPVDLEARQTGSTDPYMDSGLPGHTIYLPAGNPTNGKYPVLVWGNGACSTDGRSNSALLRNMAANGFLAISEGGLNGGGSSTAQTMKAAIDWITKTAGTGRYANVDASRIMAAGFSCGGVQAADNINDPRVDTVGIISSGLLSNTDAAKSWKKPVLFVLGGTGDIAYQNGERDYRNLPAGTPSWKGNIPVGHGGTLGDANGGKFGRAILNWAKWSLKGDQTAAQWFKNGYQADGWQVQSKDLDKLKPATK</sequence>
<reference evidence="2 3" key="1">
    <citation type="journal article" date="2013" name="PLoS Genet.">
        <title>Comparative genome structure, secondary metabolite, and effector coding capacity across Cochliobolus pathogens.</title>
        <authorList>
            <person name="Condon B.J."/>
            <person name="Leng Y."/>
            <person name="Wu D."/>
            <person name="Bushley K.E."/>
            <person name="Ohm R.A."/>
            <person name="Otillar R."/>
            <person name="Martin J."/>
            <person name="Schackwitz W."/>
            <person name="Grimwood J."/>
            <person name="MohdZainudin N."/>
            <person name="Xue C."/>
            <person name="Wang R."/>
            <person name="Manning V.A."/>
            <person name="Dhillon B."/>
            <person name="Tu Z.J."/>
            <person name="Steffenson B.J."/>
            <person name="Salamov A."/>
            <person name="Sun H."/>
            <person name="Lowry S."/>
            <person name="LaButti K."/>
            <person name="Han J."/>
            <person name="Copeland A."/>
            <person name="Lindquist E."/>
            <person name="Barry K."/>
            <person name="Schmutz J."/>
            <person name="Baker S.E."/>
            <person name="Ciuffetti L.M."/>
            <person name="Grigoriev I.V."/>
            <person name="Zhong S."/>
            <person name="Turgeon B.G."/>
        </authorList>
    </citation>
    <scope>NUCLEOTIDE SEQUENCE [LARGE SCALE GENOMIC DNA]</scope>
    <source>
        <strain evidence="2 3">26-R-13</strain>
    </source>
</reference>
<dbReference type="Proteomes" id="UP000053841">
    <property type="component" value="Unassembled WGS sequence"/>
</dbReference>
<organism evidence="2 3">
    <name type="scientific">Cochliobolus carbonum (strain 26-R-13)</name>
    <name type="common">Maize leaf spot fungus</name>
    <name type="synonym">Bipolaris zeicola</name>
    <dbReference type="NCBI Taxonomy" id="930089"/>
    <lineage>
        <taxon>Eukaryota</taxon>
        <taxon>Fungi</taxon>
        <taxon>Dikarya</taxon>
        <taxon>Ascomycota</taxon>
        <taxon>Pezizomycotina</taxon>
        <taxon>Dothideomycetes</taxon>
        <taxon>Pleosporomycetidae</taxon>
        <taxon>Pleosporales</taxon>
        <taxon>Pleosporineae</taxon>
        <taxon>Pleosporaceae</taxon>
        <taxon>Bipolaris</taxon>
    </lineage>
</organism>
<dbReference type="InterPro" id="IPR029058">
    <property type="entry name" value="AB_hydrolase_fold"/>
</dbReference>
<dbReference type="Gene3D" id="3.40.50.1820">
    <property type="entry name" value="alpha/beta hydrolase"/>
    <property type="match status" value="1"/>
</dbReference>
<dbReference type="GeneID" id="19147995"/>
<name>W6YAI2_COCC2</name>
<dbReference type="HOGENOM" id="CLU_073360_0_0_1"/>
<dbReference type="EMBL" id="KI964582">
    <property type="protein sequence ID" value="EUC34978.1"/>
    <property type="molecule type" value="Genomic_DNA"/>
</dbReference>
<evidence type="ECO:0000256" key="1">
    <source>
        <dbReference type="SAM" id="SignalP"/>
    </source>
</evidence>
<protein>
    <recommendedName>
        <fullName evidence="4">Carbohydrate esterase family 1 protein</fullName>
    </recommendedName>
</protein>
<dbReference type="SUPFAM" id="SSF53474">
    <property type="entry name" value="alpha/beta-Hydrolases"/>
    <property type="match status" value="1"/>
</dbReference>
<dbReference type="KEGG" id="bze:COCCADRAFT_35432"/>
<keyword evidence="3" id="KW-1185">Reference proteome</keyword>
<dbReference type="AlphaFoldDB" id="W6YAI2"/>
<accession>W6YAI2</accession>
<evidence type="ECO:0008006" key="4">
    <source>
        <dbReference type="Google" id="ProtNLM"/>
    </source>
</evidence>
<keyword evidence="1" id="KW-0732">Signal</keyword>
<feature type="signal peptide" evidence="1">
    <location>
        <begin position="1"/>
        <end position="20"/>
    </location>
</feature>
<dbReference type="RefSeq" id="XP_007710707.1">
    <property type="nucleotide sequence ID" value="XM_007712517.1"/>
</dbReference>
<evidence type="ECO:0000313" key="2">
    <source>
        <dbReference type="EMBL" id="EUC34978.1"/>
    </source>
</evidence>
<gene>
    <name evidence="2" type="ORF">COCCADRAFT_35432</name>
</gene>
<evidence type="ECO:0000313" key="3">
    <source>
        <dbReference type="Proteomes" id="UP000053841"/>
    </source>
</evidence>